<keyword evidence="3" id="KW-1185">Reference proteome</keyword>
<dbReference type="OrthoDB" id="1279at2"/>
<reference evidence="3" key="1">
    <citation type="submission" date="2016-10" db="EMBL/GenBank/DDBJ databases">
        <authorList>
            <person name="Varghese N."/>
            <person name="Submissions S."/>
        </authorList>
    </citation>
    <scope>NUCLEOTIDE SEQUENCE [LARGE SCALE GENOMIC DNA]</scope>
    <source>
        <strain evidence="3">DSM 5463</strain>
    </source>
</reference>
<dbReference type="PANTHER" id="PTHR38032:SF1">
    <property type="entry name" value="RNA-BINDING PROTEIN KHPB N-TERMINAL DOMAIN-CONTAINING PROTEIN"/>
    <property type="match status" value="1"/>
</dbReference>
<dbReference type="Pfam" id="PF03961">
    <property type="entry name" value="FapA"/>
    <property type="match status" value="2"/>
</dbReference>
<proteinExistence type="predicted"/>
<dbReference type="InterPro" id="IPR046865">
    <property type="entry name" value="FapA_b_solenoid"/>
</dbReference>
<dbReference type="Proteomes" id="UP000242850">
    <property type="component" value="Unassembled WGS sequence"/>
</dbReference>
<accession>A0A1H5WM46</accession>
<dbReference type="Pfam" id="PF20250">
    <property type="entry name" value="FapA_N"/>
    <property type="match status" value="1"/>
</dbReference>
<evidence type="ECO:0000313" key="2">
    <source>
        <dbReference type="EMBL" id="SEG00316.1"/>
    </source>
</evidence>
<organism evidence="2 3">
    <name type="scientific">Caloramator fervidus</name>
    <dbReference type="NCBI Taxonomy" id="29344"/>
    <lineage>
        <taxon>Bacteria</taxon>
        <taxon>Bacillati</taxon>
        <taxon>Bacillota</taxon>
        <taxon>Clostridia</taxon>
        <taxon>Eubacteriales</taxon>
        <taxon>Clostridiaceae</taxon>
        <taxon>Caloramator</taxon>
    </lineage>
</organism>
<sequence>MQEAKIGIQSGQFIYIDGEKKPLLKVGEGVEVYVNGVKVESQIFINKDDIVKIIPKIIEGKRNLNINVSQDAMEVYLEVSYEPYIEYEIEDKEPRNELLVEGKIKHKSIKKFTADEIERFLREKKIIYGIKKEEILKAVEGGKYLVAEGRRARDPEDDKIIYYFGEKHNEEDENAFRIDYFNRNTYEYVEKGSVLAEKLEGKDGMIGFDVYGRPVKPRKRSILKLLAGTGCNILDNKAFAAISGMPEVKADRICVYEVLRLNSDVDIKTGNISFDGNIEIFGSVKEGFKVKSGNKVIVHGDVLEAEVIANGDVIIKKNLISSNVMAGLNQLNNERAFEKIKEAYEILKNVLSMYSQLLSLGKIKMDKNIGQVLYLILESKYPNKMKDFDKTNEFITSNFKNEILNCWKSIYSLLLEFKDNMLKDLDKMKNILKEIEGFIEGFEVLNCPSNVYISYCQNSKIFSSNDVEILGKGCYNTDIVAKNVVKFLNEKAVLRGGRIFAQNGVFASEVGSNAGAVTVLKTTKQGIIEAKVAYQNTILQFDDISYKIENPVKNLKAYFKNGEVIVEKMKL</sequence>
<dbReference type="PANTHER" id="PTHR38032">
    <property type="entry name" value="POLYMERASE-RELATED"/>
    <property type="match status" value="1"/>
</dbReference>
<dbReference type="EMBL" id="FNUK01000020">
    <property type="protein sequence ID" value="SEG00316.1"/>
    <property type="molecule type" value="Genomic_DNA"/>
</dbReference>
<dbReference type="RefSeq" id="WP_103896452.1">
    <property type="nucleotide sequence ID" value="NZ_FNUK01000020.1"/>
</dbReference>
<protein>
    <recommendedName>
        <fullName evidence="1">Flagellar Assembly Protein A N-terminal region domain-containing protein</fullName>
    </recommendedName>
</protein>
<dbReference type="InterPro" id="IPR005646">
    <property type="entry name" value="FapA"/>
</dbReference>
<dbReference type="InterPro" id="IPR046866">
    <property type="entry name" value="FapA_N"/>
</dbReference>
<evidence type="ECO:0000313" key="3">
    <source>
        <dbReference type="Proteomes" id="UP000242850"/>
    </source>
</evidence>
<gene>
    <name evidence="2" type="ORF">SAMN05660865_01514</name>
</gene>
<evidence type="ECO:0000259" key="1">
    <source>
        <dbReference type="Pfam" id="PF20250"/>
    </source>
</evidence>
<feature type="domain" description="Flagellar Assembly Protein A N-terminal region" evidence="1">
    <location>
        <begin position="65"/>
        <end position="249"/>
    </location>
</feature>
<dbReference type="AlphaFoldDB" id="A0A1H5WM46"/>
<name>A0A1H5WM46_9CLOT</name>